<dbReference type="Proteomes" id="UP000694423">
    <property type="component" value="Unplaced"/>
</dbReference>
<accession>A0A8C4JW33</accession>
<reference evidence="1" key="1">
    <citation type="submission" date="2025-08" db="UniProtKB">
        <authorList>
            <consortium name="Ensembl"/>
        </authorList>
    </citation>
    <scope>IDENTIFICATION</scope>
</reference>
<dbReference type="Ensembl" id="ENSDNVT00000014897.1">
    <property type="protein sequence ID" value="ENSDNVP00000012365.1"/>
    <property type="gene ID" value="ENSDNVG00000008733.1"/>
</dbReference>
<evidence type="ECO:0000313" key="2">
    <source>
        <dbReference type="Proteomes" id="UP000694423"/>
    </source>
</evidence>
<evidence type="ECO:0000313" key="1">
    <source>
        <dbReference type="Ensembl" id="ENSDNVP00000012365.1"/>
    </source>
</evidence>
<reference evidence="1" key="2">
    <citation type="submission" date="2025-09" db="UniProtKB">
        <authorList>
            <consortium name="Ensembl"/>
        </authorList>
    </citation>
    <scope>IDENTIFICATION</scope>
</reference>
<sequence>SSLRLPWFSLAEVELHSTPARPWSGNVGDQDCGVPCSVHLPPQTQRALSLNMRNCFYCFT</sequence>
<keyword evidence="2" id="KW-1185">Reference proteome</keyword>
<name>A0A8C4JW33_DRONO</name>
<protein>
    <submittedName>
        <fullName evidence="1">Uncharacterized protein</fullName>
    </submittedName>
</protein>
<proteinExistence type="predicted"/>
<organism evidence="1 2">
    <name type="scientific">Dromaius novaehollandiae</name>
    <name type="common">Emu</name>
    <dbReference type="NCBI Taxonomy" id="8790"/>
    <lineage>
        <taxon>Eukaryota</taxon>
        <taxon>Metazoa</taxon>
        <taxon>Chordata</taxon>
        <taxon>Craniata</taxon>
        <taxon>Vertebrata</taxon>
        <taxon>Euteleostomi</taxon>
        <taxon>Archelosauria</taxon>
        <taxon>Archosauria</taxon>
        <taxon>Dinosauria</taxon>
        <taxon>Saurischia</taxon>
        <taxon>Theropoda</taxon>
        <taxon>Coelurosauria</taxon>
        <taxon>Aves</taxon>
        <taxon>Palaeognathae</taxon>
        <taxon>Casuariiformes</taxon>
        <taxon>Dromaiidae</taxon>
        <taxon>Dromaius</taxon>
    </lineage>
</organism>
<dbReference type="AlphaFoldDB" id="A0A8C4JW33"/>